<dbReference type="CDD" id="cd01131">
    <property type="entry name" value="PilT"/>
    <property type="match status" value="1"/>
</dbReference>
<dbReference type="GO" id="GO:0016887">
    <property type="term" value="F:ATP hydrolysis activity"/>
    <property type="evidence" value="ECO:0007669"/>
    <property type="project" value="InterPro"/>
</dbReference>
<dbReference type="Gene3D" id="3.40.50.300">
    <property type="entry name" value="P-loop containing nucleotide triphosphate hydrolases"/>
    <property type="match status" value="1"/>
</dbReference>
<dbReference type="InterPro" id="IPR006321">
    <property type="entry name" value="PilT/PilU"/>
</dbReference>
<sequence>MVSLDELLQEMLRQQASDLYVSVDVPAQLRINHELHPLGEALSIETVTELVAQAMGAERFLQFCQQKEGNMALVRPFARFRVSGFWQRELPGMVIRHIRTDIPTIEELGLPMLTGELAMTRKGLILVVGATGSGKTTTLAAMLGYRNEFDHSHILTVEDPIEFIHPHKRCLITQREVGMDTESYEVALRNALRQAPDVIQVGEIRTRDTLQHAIGFSETGHLCIATLHANNASQALERMVHMIPEGSREAFLFDLSNNLRAIIGQQLVPGITPGRRLLVHEILINTPRVTDLLRKNQLYELRDVMASNSEIGMCTFDQSLYGLYRRGLISYTDALHYAESANDLRLRIRSSGDEPFSPNTFDDVTVDLS</sequence>
<evidence type="ECO:0000313" key="3">
    <source>
        <dbReference type="EMBL" id="MBO1108640.1"/>
    </source>
</evidence>
<dbReference type="NCBIfam" id="TIGR01420">
    <property type="entry name" value="pilT_fam"/>
    <property type="match status" value="1"/>
</dbReference>
<evidence type="ECO:0000256" key="1">
    <source>
        <dbReference type="ARBA" id="ARBA00006611"/>
    </source>
</evidence>
<dbReference type="GO" id="GO:0005524">
    <property type="term" value="F:ATP binding"/>
    <property type="evidence" value="ECO:0007669"/>
    <property type="project" value="InterPro"/>
</dbReference>
<dbReference type="Pfam" id="PF00437">
    <property type="entry name" value="T2SSE"/>
    <property type="match status" value="1"/>
</dbReference>
<evidence type="ECO:0000313" key="4">
    <source>
        <dbReference type="Proteomes" id="UP000664658"/>
    </source>
</evidence>
<organism evidence="3 4">
    <name type="scientific">Plesiomonas shigelloides</name>
    <name type="common">Aeromonas shigelloides</name>
    <dbReference type="NCBI Taxonomy" id="703"/>
    <lineage>
        <taxon>Bacteria</taxon>
        <taxon>Pseudomonadati</taxon>
        <taxon>Pseudomonadota</taxon>
        <taxon>Gammaproteobacteria</taxon>
        <taxon>Enterobacterales</taxon>
        <taxon>Enterobacteriaceae</taxon>
        <taxon>Plesiomonas</taxon>
    </lineage>
</organism>
<protein>
    <submittedName>
        <fullName evidence="3">PilT/PilU family type 4a pilus ATPase</fullName>
    </submittedName>
</protein>
<feature type="domain" description="Bacterial type II secretion system protein E" evidence="2">
    <location>
        <begin position="4"/>
        <end position="273"/>
    </location>
</feature>
<dbReference type="EMBL" id="JAFNAA010000010">
    <property type="protein sequence ID" value="MBO1108640.1"/>
    <property type="molecule type" value="Genomic_DNA"/>
</dbReference>
<dbReference type="PANTHER" id="PTHR30486">
    <property type="entry name" value="TWITCHING MOTILITY PROTEIN PILT"/>
    <property type="match status" value="1"/>
</dbReference>
<accession>A0A1A9B0T0</accession>
<dbReference type="RefSeq" id="WP_010864553.1">
    <property type="nucleotide sequence ID" value="NZ_CP027852.1"/>
</dbReference>
<name>A0A1A9B0T0_PLESH</name>
<dbReference type="InterPro" id="IPR050921">
    <property type="entry name" value="T4SS_GSP_E_ATPase"/>
</dbReference>
<proteinExistence type="inferred from homology"/>
<dbReference type="PANTHER" id="PTHR30486:SF12">
    <property type="entry name" value="TYPE IV PILUS ATPASE PILU"/>
    <property type="match status" value="1"/>
</dbReference>
<dbReference type="Gene3D" id="3.30.450.90">
    <property type="match status" value="1"/>
</dbReference>
<dbReference type="SUPFAM" id="SSF52540">
    <property type="entry name" value="P-loop containing nucleoside triphosphate hydrolases"/>
    <property type="match status" value="1"/>
</dbReference>
<dbReference type="AlphaFoldDB" id="A0A1A9B0T0"/>
<dbReference type="InterPro" id="IPR001482">
    <property type="entry name" value="T2SS/T4SS_dom"/>
</dbReference>
<dbReference type="Proteomes" id="UP000664658">
    <property type="component" value="Unassembled WGS sequence"/>
</dbReference>
<comment type="similarity">
    <text evidence="1">Belongs to the GSP E family.</text>
</comment>
<gene>
    <name evidence="3" type="ORF">J2R62_10435</name>
</gene>
<reference evidence="3" key="1">
    <citation type="submission" date="2021-03" db="EMBL/GenBank/DDBJ databases">
        <title>Plesiomonas shigelloides zfcc0051, isolated from zebrafish feces.</title>
        <authorList>
            <person name="Vanderhoek Z."/>
            <person name="Gaulke C."/>
        </authorList>
    </citation>
    <scope>NUCLEOTIDE SEQUENCE</scope>
    <source>
        <strain evidence="3">Zfcc0051</strain>
    </source>
</reference>
<dbReference type="InterPro" id="IPR027417">
    <property type="entry name" value="P-loop_NTPase"/>
</dbReference>
<evidence type="ECO:0000259" key="2">
    <source>
        <dbReference type="Pfam" id="PF00437"/>
    </source>
</evidence>
<dbReference type="KEGG" id="pshi:SAMEA2665130_2510"/>
<comment type="caution">
    <text evidence="3">The sequence shown here is derived from an EMBL/GenBank/DDBJ whole genome shotgun (WGS) entry which is preliminary data.</text>
</comment>